<dbReference type="Proteomes" id="UP001295740">
    <property type="component" value="Unassembled WGS sequence"/>
</dbReference>
<dbReference type="InterPro" id="IPR036291">
    <property type="entry name" value="NAD(P)-bd_dom_sf"/>
</dbReference>
<dbReference type="GO" id="GO:0005741">
    <property type="term" value="C:mitochondrial outer membrane"/>
    <property type="evidence" value="ECO:0007669"/>
    <property type="project" value="TreeGrafter"/>
</dbReference>
<proteinExistence type="predicted"/>
<dbReference type="EMBL" id="CAUWAG010000012">
    <property type="protein sequence ID" value="CAJ2509177.1"/>
    <property type="molecule type" value="Genomic_DNA"/>
</dbReference>
<evidence type="ECO:0000313" key="2">
    <source>
        <dbReference type="Proteomes" id="UP001295740"/>
    </source>
</evidence>
<reference evidence="1" key="1">
    <citation type="submission" date="2023-10" db="EMBL/GenBank/DDBJ databases">
        <authorList>
            <person name="Hackl T."/>
        </authorList>
    </citation>
    <scope>NUCLEOTIDE SEQUENCE</scope>
</reference>
<dbReference type="GO" id="GO:0000253">
    <property type="term" value="F:3-beta-hydroxysteroid 3-dehydrogenase (NADP+) activity"/>
    <property type="evidence" value="ECO:0007669"/>
    <property type="project" value="TreeGrafter"/>
</dbReference>
<dbReference type="PANTHER" id="PTHR43647:SF2">
    <property type="entry name" value="DEHYDROGENASE"/>
    <property type="match status" value="1"/>
</dbReference>
<dbReference type="GO" id="GO:0005789">
    <property type="term" value="C:endoplasmic reticulum membrane"/>
    <property type="evidence" value="ECO:0007669"/>
    <property type="project" value="TreeGrafter"/>
</dbReference>
<gene>
    <name evidence="1" type="ORF">KHLLAP_LOCUS9645</name>
</gene>
<dbReference type="InterPro" id="IPR051593">
    <property type="entry name" value="Ergosterol_Biosynth_ERG27"/>
</dbReference>
<sequence length="365" mass="40588">MVLSTHAAMPASRGTILLTGANGGLGSAIVSRIISMPEFRHHHGIYTLRNANSSASVLDVVLEKAASPTSSATPAHTHEKIFLDFSKLDTVREVASSLNQRVAAGQVPPICAIILNAGYEEFRTQTWTEDGLDTTFVKNYLGHWLLVLLLLQSMDREKGRVVWISIFSHNPKDPRSVFIRSHDEDKYKTVISRRLGAVGGGHLEPEPPPHDAFQAMPHAYTRFSPLREASCLHTDLRNLMFGQMNLTKLALLSVAATSAHAAWQLRGYNKDDLEVYLRGDSGPKTDPMEWTGQGMGGSTGIEATFTKNENVKVWFFARKEDAKARDYKKLVTMELEYDDDRLATDGTTNWYIIVKGSEKLETDWA</sequence>
<dbReference type="PANTHER" id="PTHR43647">
    <property type="entry name" value="DEHYDROGENASE"/>
    <property type="match status" value="1"/>
</dbReference>
<evidence type="ECO:0000313" key="1">
    <source>
        <dbReference type="EMBL" id="CAJ2509177.1"/>
    </source>
</evidence>
<comment type="caution">
    <text evidence="1">The sequence shown here is derived from an EMBL/GenBank/DDBJ whole genome shotgun (WGS) entry which is preliminary data.</text>
</comment>
<organism evidence="1 2">
    <name type="scientific">Anthostomella pinea</name>
    <dbReference type="NCBI Taxonomy" id="933095"/>
    <lineage>
        <taxon>Eukaryota</taxon>
        <taxon>Fungi</taxon>
        <taxon>Dikarya</taxon>
        <taxon>Ascomycota</taxon>
        <taxon>Pezizomycotina</taxon>
        <taxon>Sordariomycetes</taxon>
        <taxon>Xylariomycetidae</taxon>
        <taxon>Xylariales</taxon>
        <taxon>Xylariaceae</taxon>
        <taxon>Anthostomella</taxon>
    </lineage>
</organism>
<name>A0AAI8VRK4_9PEZI</name>
<accession>A0AAI8VRK4</accession>
<dbReference type="GO" id="GO:0005811">
    <property type="term" value="C:lipid droplet"/>
    <property type="evidence" value="ECO:0007669"/>
    <property type="project" value="TreeGrafter"/>
</dbReference>
<dbReference type="Gene3D" id="3.40.50.720">
    <property type="entry name" value="NAD(P)-binding Rossmann-like Domain"/>
    <property type="match status" value="1"/>
</dbReference>
<protein>
    <submittedName>
        <fullName evidence="1">Uu.00g142030.m01.CDS01</fullName>
    </submittedName>
</protein>
<dbReference type="AlphaFoldDB" id="A0AAI8VRK4"/>
<dbReference type="SUPFAM" id="SSF51735">
    <property type="entry name" value="NAD(P)-binding Rossmann-fold domains"/>
    <property type="match status" value="1"/>
</dbReference>
<keyword evidence="2" id="KW-1185">Reference proteome</keyword>